<evidence type="ECO:0000256" key="2">
    <source>
        <dbReference type="ARBA" id="ARBA00022748"/>
    </source>
</evidence>
<keyword evidence="8" id="KW-1185">Reference proteome</keyword>
<sequence>MKTIFISLLLCLGSVSVSAQKQSFTLKAEIEGMQKGDTVYIYRENVLEPSDRTVDVVLAKKKNGFEYKKKNDGASFYTLEYHPIDTAVSARNREMLLFLGKGTVKLKGTADRFNLAEKSGAEYENSLVARYTFLKDSVGRVEADVYDKYDKARKDKNSAAMKEVLVEFTQVNNGPDWDKVSMQLANESTDTEYGAALYLWNSSLLSSAEMEKRLSEMDSEIQKTYTADLIRQVIDMKKKTEPGAVAPDFTLYVNDTTHVSLSDYKGKYLLLFYWGPSVGSYRINPEIEKIYYTYHSKGLEILDLVQNSVDPDALMTYKPEVYRQLSPMLHHIWKTVYTSYPDNAYIAERYNLTAMPLLILISPEGKIIARNFGNYGEIIQKLERAMSK</sequence>
<keyword evidence="3" id="KW-1015">Disulfide bond</keyword>
<keyword evidence="4" id="KW-0676">Redox-active center</keyword>
<evidence type="ECO:0000256" key="5">
    <source>
        <dbReference type="SAM" id="SignalP"/>
    </source>
</evidence>
<dbReference type="SUPFAM" id="SSF52833">
    <property type="entry name" value="Thioredoxin-like"/>
    <property type="match status" value="1"/>
</dbReference>
<dbReference type="InterPro" id="IPR000866">
    <property type="entry name" value="AhpC/TSA"/>
</dbReference>
<keyword evidence="2" id="KW-0201">Cytochrome c-type biogenesis</keyword>
<comment type="subcellular location">
    <subcellularLocation>
        <location evidence="1">Cell envelope</location>
    </subcellularLocation>
</comment>
<dbReference type="EMBL" id="JANDHW010000007">
    <property type="protein sequence ID" value="MCP9612191.1"/>
    <property type="molecule type" value="Genomic_DNA"/>
</dbReference>
<dbReference type="Proteomes" id="UP001205603">
    <property type="component" value="Unassembled WGS sequence"/>
</dbReference>
<feature type="chain" id="PRO_5046979017" evidence="5">
    <location>
        <begin position="20"/>
        <end position="388"/>
    </location>
</feature>
<dbReference type="InterPro" id="IPR013766">
    <property type="entry name" value="Thioredoxin_domain"/>
</dbReference>
<evidence type="ECO:0000256" key="3">
    <source>
        <dbReference type="ARBA" id="ARBA00023157"/>
    </source>
</evidence>
<dbReference type="CDD" id="cd02966">
    <property type="entry name" value="TlpA_like_family"/>
    <property type="match status" value="1"/>
</dbReference>
<evidence type="ECO:0000313" key="8">
    <source>
        <dbReference type="Proteomes" id="UP001205603"/>
    </source>
</evidence>
<proteinExistence type="predicted"/>
<reference evidence="7 8" key="1">
    <citation type="submission" date="2022-07" db="EMBL/GenBank/DDBJ databases">
        <title>Fecal culturing of patients with breast cancer.</title>
        <authorList>
            <person name="Teng N.M.Y."/>
            <person name="Kiu R."/>
            <person name="Evans R."/>
            <person name="Baker D.J."/>
            <person name="Zenner C."/>
            <person name="Robinson S.D."/>
            <person name="Hall L.J."/>
        </authorList>
    </citation>
    <scope>NUCLEOTIDE SEQUENCE [LARGE SCALE GENOMIC DNA]</scope>
    <source>
        <strain evidence="7 8">LH1063</strain>
    </source>
</reference>
<organism evidence="7 8">
    <name type="scientific">Coprobacter tertius</name>
    <dbReference type="NCBI Taxonomy" id="2944915"/>
    <lineage>
        <taxon>Bacteria</taxon>
        <taxon>Pseudomonadati</taxon>
        <taxon>Bacteroidota</taxon>
        <taxon>Bacteroidia</taxon>
        <taxon>Bacteroidales</taxon>
        <taxon>Barnesiellaceae</taxon>
        <taxon>Coprobacter</taxon>
    </lineage>
</organism>
<evidence type="ECO:0000256" key="4">
    <source>
        <dbReference type="ARBA" id="ARBA00023284"/>
    </source>
</evidence>
<dbReference type="InterPro" id="IPR050553">
    <property type="entry name" value="Thioredoxin_ResA/DsbE_sf"/>
</dbReference>
<feature type="domain" description="Thioredoxin" evidence="6">
    <location>
        <begin position="240"/>
        <end position="387"/>
    </location>
</feature>
<keyword evidence="5" id="KW-0732">Signal</keyword>
<dbReference type="Pfam" id="PF00578">
    <property type="entry name" value="AhpC-TSA"/>
    <property type="match status" value="1"/>
</dbReference>
<evidence type="ECO:0000313" key="7">
    <source>
        <dbReference type="EMBL" id="MCP9612191.1"/>
    </source>
</evidence>
<evidence type="ECO:0000256" key="1">
    <source>
        <dbReference type="ARBA" id="ARBA00004196"/>
    </source>
</evidence>
<evidence type="ECO:0000259" key="6">
    <source>
        <dbReference type="PROSITE" id="PS51352"/>
    </source>
</evidence>
<dbReference type="InterPro" id="IPR036249">
    <property type="entry name" value="Thioredoxin-like_sf"/>
</dbReference>
<dbReference type="PROSITE" id="PS51352">
    <property type="entry name" value="THIOREDOXIN_2"/>
    <property type="match status" value="1"/>
</dbReference>
<protein>
    <submittedName>
        <fullName evidence="7">AhpC/TSA family protein</fullName>
    </submittedName>
</protein>
<gene>
    <name evidence="7" type="ORF">NMU02_08815</name>
</gene>
<feature type="signal peptide" evidence="5">
    <location>
        <begin position="1"/>
        <end position="19"/>
    </location>
</feature>
<dbReference type="Gene3D" id="3.40.30.10">
    <property type="entry name" value="Glutaredoxin"/>
    <property type="match status" value="1"/>
</dbReference>
<accession>A0ABT1MK00</accession>
<comment type="caution">
    <text evidence="7">The sequence shown here is derived from an EMBL/GenBank/DDBJ whole genome shotgun (WGS) entry which is preliminary data.</text>
</comment>
<dbReference type="PANTHER" id="PTHR42852:SF6">
    <property type="entry name" value="THIOL:DISULFIDE INTERCHANGE PROTEIN DSBE"/>
    <property type="match status" value="1"/>
</dbReference>
<dbReference type="RefSeq" id="WP_255027454.1">
    <property type="nucleotide sequence ID" value="NZ_JANDHW010000007.1"/>
</dbReference>
<dbReference type="PANTHER" id="PTHR42852">
    <property type="entry name" value="THIOL:DISULFIDE INTERCHANGE PROTEIN DSBE"/>
    <property type="match status" value="1"/>
</dbReference>
<name>A0ABT1MK00_9BACT</name>